<dbReference type="PANTHER" id="PTHR10395">
    <property type="entry name" value="URICASE AND TRANSTHYRETIN-RELATED"/>
    <property type="match status" value="1"/>
</dbReference>
<dbReference type="NCBIfam" id="TIGR02962">
    <property type="entry name" value="hdxy_isourate"/>
    <property type="match status" value="1"/>
</dbReference>
<comment type="function">
    <text evidence="2">Catalyzes the hydrolysis of 5-hydroxyisourate (HIU) to 2-oxo-4-hydroxy-4-carboxy-5-ureidoimidazoline (OHCU).</text>
</comment>
<evidence type="ECO:0000256" key="8">
    <source>
        <dbReference type="RuleBase" id="RU361270"/>
    </source>
</evidence>
<feature type="domain" description="Transthyretin/hydroxyisourate hydrolase" evidence="10">
    <location>
        <begin position="31"/>
        <end position="145"/>
    </location>
</feature>
<dbReference type="SUPFAM" id="SSF49472">
    <property type="entry name" value="Transthyretin (synonym: prealbumin)"/>
    <property type="match status" value="1"/>
</dbReference>
<gene>
    <name evidence="11" type="primary">uraH</name>
    <name evidence="11" type="ORF">H1W37_07100</name>
</gene>
<dbReference type="Gene3D" id="2.60.40.180">
    <property type="entry name" value="Transthyretin/hydroxyisourate hydrolase domain"/>
    <property type="match status" value="1"/>
</dbReference>
<evidence type="ECO:0000256" key="7">
    <source>
        <dbReference type="PIRSR" id="PIRSR600895-51"/>
    </source>
</evidence>
<evidence type="ECO:0000256" key="6">
    <source>
        <dbReference type="ARBA" id="ARBA00022801"/>
    </source>
</evidence>
<feature type="region of interest" description="Disordered" evidence="9">
    <location>
        <begin position="1"/>
        <end position="29"/>
    </location>
</feature>
<dbReference type="GO" id="GO:0033971">
    <property type="term" value="F:hydroxyisourate hydrolase activity"/>
    <property type="evidence" value="ECO:0007669"/>
    <property type="project" value="UniProtKB-EC"/>
</dbReference>
<feature type="binding site" evidence="7">
    <location>
        <position position="34"/>
    </location>
    <ligand>
        <name>substrate</name>
    </ligand>
</feature>
<evidence type="ECO:0000313" key="12">
    <source>
        <dbReference type="Proteomes" id="UP000559404"/>
    </source>
</evidence>
<evidence type="ECO:0000256" key="2">
    <source>
        <dbReference type="ARBA" id="ARBA00002704"/>
    </source>
</evidence>
<evidence type="ECO:0000256" key="4">
    <source>
        <dbReference type="ARBA" id="ARBA00011881"/>
    </source>
</evidence>
<feature type="compositionally biased region" description="Basic residues" evidence="9">
    <location>
        <begin position="15"/>
        <end position="25"/>
    </location>
</feature>
<dbReference type="InterPro" id="IPR014306">
    <property type="entry name" value="Hydroxyisourate_hydrolase"/>
</dbReference>
<keyword evidence="6 8" id="KW-0378">Hydrolase</keyword>
<keyword evidence="12" id="KW-1185">Reference proteome</keyword>
<evidence type="ECO:0000259" key="10">
    <source>
        <dbReference type="Pfam" id="PF00576"/>
    </source>
</evidence>
<evidence type="ECO:0000313" key="11">
    <source>
        <dbReference type="EMBL" id="MBA4611410.1"/>
    </source>
</evidence>
<feature type="binding site" evidence="7">
    <location>
        <position position="143"/>
    </location>
    <ligand>
        <name>substrate</name>
    </ligand>
</feature>
<evidence type="ECO:0000256" key="3">
    <source>
        <dbReference type="ARBA" id="ARBA00009850"/>
    </source>
</evidence>
<dbReference type="PANTHER" id="PTHR10395:SF7">
    <property type="entry name" value="5-HYDROXYISOURATE HYDROLASE"/>
    <property type="match status" value="1"/>
</dbReference>
<dbReference type="EC" id="3.5.2.17" evidence="8"/>
<dbReference type="InterPro" id="IPR023416">
    <property type="entry name" value="Transthyretin/HIU_hydrolase_d"/>
</dbReference>
<name>A0A838XX93_9HYPH</name>
<organism evidence="11 12">
    <name type="scientific">Stappia taiwanensis</name>
    <dbReference type="NCBI Taxonomy" id="992267"/>
    <lineage>
        <taxon>Bacteria</taxon>
        <taxon>Pseudomonadati</taxon>
        <taxon>Pseudomonadota</taxon>
        <taxon>Alphaproteobacteria</taxon>
        <taxon>Hyphomicrobiales</taxon>
        <taxon>Stappiaceae</taxon>
        <taxon>Stappia</taxon>
    </lineage>
</organism>
<comment type="catalytic activity">
    <reaction evidence="1 8">
        <text>5-hydroxyisourate + H2O = 5-hydroxy-2-oxo-4-ureido-2,5-dihydro-1H-imidazole-5-carboxylate + H(+)</text>
        <dbReference type="Rhea" id="RHEA:23736"/>
        <dbReference type="ChEBI" id="CHEBI:15377"/>
        <dbReference type="ChEBI" id="CHEBI:15378"/>
        <dbReference type="ChEBI" id="CHEBI:18072"/>
        <dbReference type="ChEBI" id="CHEBI:58639"/>
        <dbReference type="EC" id="3.5.2.17"/>
    </reaction>
</comment>
<dbReference type="GO" id="GO:0006144">
    <property type="term" value="P:purine nucleobase metabolic process"/>
    <property type="evidence" value="ECO:0007669"/>
    <property type="project" value="UniProtKB-KW"/>
</dbReference>
<keyword evidence="5 8" id="KW-0659">Purine metabolism</keyword>
<dbReference type="InterPro" id="IPR023418">
    <property type="entry name" value="Thyroxine_BS"/>
</dbReference>
<comment type="similarity">
    <text evidence="3 8">Belongs to the transthyretin family. 5-hydroxyisourate hydrolase subfamily.</text>
</comment>
<reference evidence="11 12" key="2">
    <citation type="submission" date="2020-08" db="EMBL/GenBank/DDBJ databases">
        <title>Stappia taiwanensis sp. nov., isolated from a coastal thermal spring.</title>
        <authorList>
            <person name="Kampfer P."/>
        </authorList>
    </citation>
    <scope>NUCLEOTIDE SEQUENCE [LARGE SCALE GENOMIC DNA]</scope>
    <source>
        <strain evidence="11 12">DSM 23284</strain>
    </source>
</reference>
<comment type="subunit">
    <text evidence="4 8">Homotetramer.</text>
</comment>
<protein>
    <recommendedName>
        <fullName evidence="8">5-hydroxyisourate hydrolase</fullName>
        <shortName evidence="8">HIU hydrolase</shortName>
        <shortName evidence="8">HIUHase</shortName>
        <ecNumber evidence="8">3.5.2.17</ecNumber>
    </recommendedName>
</protein>
<evidence type="ECO:0000256" key="9">
    <source>
        <dbReference type="SAM" id="MobiDB-lite"/>
    </source>
</evidence>
<dbReference type="InterPro" id="IPR000895">
    <property type="entry name" value="Transthyretin/HIU_hydrolase"/>
</dbReference>
<sequence>MTQAATPPANPKTGKPARTHARTRAGTRASVTTHVLDTARGVPAEGLVIEVFRLGTDGTRQPLTHLVTNADGRTDAPVVPPEQMAAGSYELVFHAGAYLAAAGLIGEDGVPFLDAVPIRFGISDPARHHHVPLLLSPFGYSTYRGS</sequence>
<reference evidence="11 12" key="1">
    <citation type="submission" date="2020-07" db="EMBL/GenBank/DDBJ databases">
        <authorList>
            <person name="Li M."/>
        </authorList>
    </citation>
    <scope>NUCLEOTIDE SEQUENCE [LARGE SCALE GENOMIC DNA]</scope>
    <source>
        <strain evidence="11 12">DSM 23284</strain>
    </source>
</reference>
<comment type="caution">
    <text evidence="11">The sequence shown here is derived from an EMBL/GenBank/DDBJ whole genome shotgun (WGS) entry which is preliminary data.</text>
</comment>
<evidence type="ECO:0000256" key="1">
    <source>
        <dbReference type="ARBA" id="ARBA00001043"/>
    </source>
</evidence>
<feature type="binding site" evidence="7">
    <location>
        <position position="73"/>
    </location>
    <ligand>
        <name>substrate</name>
    </ligand>
</feature>
<accession>A0A838XX93</accession>
<dbReference type="InterPro" id="IPR036817">
    <property type="entry name" value="Transthyretin/HIU_hydrolase_sf"/>
</dbReference>
<dbReference type="Pfam" id="PF00576">
    <property type="entry name" value="Transthyretin"/>
    <property type="match status" value="1"/>
</dbReference>
<dbReference type="PROSITE" id="PS00768">
    <property type="entry name" value="TRANSTHYRETIN_1"/>
    <property type="match status" value="1"/>
</dbReference>
<dbReference type="EMBL" id="JACEON010000005">
    <property type="protein sequence ID" value="MBA4611410.1"/>
    <property type="molecule type" value="Genomic_DNA"/>
</dbReference>
<dbReference type="Proteomes" id="UP000559404">
    <property type="component" value="Unassembled WGS sequence"/>
</dbReference>
<dbReference type="AlphaFoldDB" id="A0A838XX93"/>
<dbReference type="RefSeq" id="WP_181759608.1">
    <property type="nucleotide sequence ID" value="NZ_BMCR01000006.1"/>
</dbReference>
<evidence type="ECO:0000256" key="5">
    <source>
        <dbReference type="ARBA" id="ARBA00022631"/>
    </source>
</evidence>
<dbReference type="CDD" id="cd05822">
    <property type="entry name" value="TLP_HIUase"/>
    <property type="match status" value="1"/>
</dbReference>
<dbReference type="PRINTS" id="PR00189">
    <property type="entry name" value="TRNSTHYRETIN"/>
</dbReference>
<proteinExistence type="inferred from homology"/>